<accession>A0A381PFW1</accession>
<protein>
    <submittedName>
        <fullName evidence="1">Uncharacterized protein</fullName>
    </submittedName>
</protein>
<sequence length="40" mass="4188">MKDVCYKAGPSVALLSVLLTLVALLPCVGISTAATTRRRV</sequence>
<name>A0A381PFW1_9ZZZZ</name>
<gene>
    <name evidence="1" type="ORF">METZ01_LOCUS17971</name>
</gene>
<evidence type="ECO:0000313" key="1">
    <source>
        <dbReference type="EMBL" id="SUZ65117.1"/>
    </source>
</evidence>
<reference evidence="1" key="1">
    <citation type="submission" date="2018-05" db="EMBL/GenBank/DDBJ databases">
        <authorList>
            <person name="Lanie J.A."/>
            <person name="Ng W.-L."/>
            <person name="Kazmierczak K.M."/>
            <person name="Andrzejewski T.M."/>
            <person name="Davidsen T.M."/>
            <person name="Wayne K.J."/>
            <person name="Tettelin H."/>
            <person name="Glass J.I."/>
            <person name="Rusch D."/>
            <person name="Podicherti R."/>
            <person name="Tsui H.-C.T."/>
            <person name="Winkler M.E."/>
        </authorList>
    </citation>
    <scope>NUCLEOTIDE SEQUENCE</scope>
</reference>
<organism evidence="1">
    <name type="scientific">marine metagenome</name>
    <dbReference type="NCBI Taxonomy" id="408172"/>
    <lineage>
        <taxon>unclassified sequences</taxon>
        <taxon>metagenomes</taxon>
        <taxon>ecological metagenomes</taxon>
    </lineage>
</organism>
<dbReference type="EMBL" id="UINC01000950">
    <property type="protein sequence ID" value="SUZ65117.1"/>
    <property type="molecule type" value="Genomic_DNA"/>
</dbReference>
<dbReference type="AlphaFoldDB" id="A0A381PFW1"/>
<proteinExistence type="predicted"/>